<keyword evidence="1" id="KW-0732">Signal</keyword>
<sequence>MKNTIILAVLAVALASCAAPAGATPGAYTRGGNVAVVLNTEGCASITWPKGYVHTECGQTTVIQGPIFAGDRFGASIVSPTGWAVSCRVFDVATGDLVYSAWAPGGSTANCVRVAN</sequence>
<dbReference type="Proteomes" id="UP000319375">
    <property type="component" value="Unassembled WGS sequence"/>
</dbReference>
<evidence type="ECO:0000313" key="2">
    <source>
        <dbReference type="EMBL" id="TWS30242.1"/>
    </source>
</evidence>
<keyword evidence="3" id="KW-1185">Reference proteome</keyword>
<evidence type="ECO:0008006" key="4">
    <source>
        <dbReference type="Google" id="ProtNLM"/>
    </source>
</evidence>
<reference evidence="2 3" key="1">
    <citation type="submission" date="2019-06" db="EMBL/GenBank/DDBJ databases">
        <title>Tsukamurella conjunctivitidis sp. nov., Tsukamurella assacharolytica sp. nov. and Tsukamurella sputae sp. nov. isolated from patients with conjunctivitis, bacteraemia (lymphoma) and respiratory infection (sputum) in Hong Kong.</title>
        <authorList>
            <person name="Teng J.L.L."/>
            <person name="Lee H.H."/>
            <person name="Fong J.Y.H."/>
            <person name="Fok K.M.N."/>
            <person name="Lau S.K.P."/>
            <person name="Woo P.C.Y."/>
        </authorList>
    </citation>
    <scope>NUCLEOTIDE SEQUENCE [LARGE SCALE GENOMIC DNA]</scope>
    <source>
        <strain evidence="2 3">HKU72</strain>
    </source>
</reference>
<dbReference type="AlphaFoldDB" id="A0A5C5S5V9"/>
<dbReference type="PROSITE" id="PS51257">
    <property type="entry name" value="PROKAR_LIPOPROTEIN"/>
    <property type="match status" value="1"/>
</dbReference>
<dbReference type="RefSeq" id="WP_146486267.1">
    <property type="nucleotide sequence ID" value="NZ_VIGX01000002.1"/>
</dbReference>
<feature type="signal peptide" evidence="1">
    <location>
        <begin position="1"/>
        <end position="23"/>
    </location>
</feature>
<dbReference type="OrthoDB" id="4384746at2"/>
<organism evidence="2 3">
    <name type="scientific">Tsukamurella conjunctivitidis</name>
    <dbReference type="NCBI Taxonomy" id="2592068"/>
    <lineage>
        <taxon>Bacteria</taxon>
        <taxon>Bacillati</taxon>
        <taxon>Actinomycetota</taxon>
        <taxon>Actinomycetes</taxon>
        <taxon>Mycobacteriales</taxon>
        <taxon>Tsukamurellaceae</taxon>
        <taxon>Tsukamurella</taxon>
    </lineage>
</organism>
<protein>
    <recommendedName>
        <fullName evidence="4">Secreted protein</fullName>
    </recommendedName>
</protein>
<accession>A0A5C5S5V9</accession>
<comment type="caution">
    <text evidence="2">The sequence shown here is derived from an EMBL/GenBank/DDBJ whole genome shotgun (WGS) entry which is preliminary data.</text>
</comment>
<name>A0A5C5S5V9_9ACTN</name>
<proteinExistence type="predicted"/>
<evidence type="ECO:0000313" key="3">
    <source>
        <dbReference type="Proteomes" id="UP000319375"/>
    </source>
</evidence>
<feature type="chain" id="PRO_5023015114" description="Secreted protein" evidence="1">
    <location>
        <begin position="24"/>
        <end position="116"/>
    </location>
</feature>
<evidence type="ECO:0000256" key="1">
    <source>
        <dbReference type="SAM" id="SignalP"/>
    </source>
</evidence>
<gene>
    <name evidence="2" type="ORF">FK530_06970</name>
</gene>
<dbReference type="EMBL" id="VIGX01000002">
    <property type="protein sequence ID" value="TWS30242.1"/>
    <property type="molecule type" value="Genomic_DNA"/>
</dbReference>